<organism evidence="1 2">
    <name type="scientific">Undibacterium hunanense</name>
    <dbReference type="NCBI Taxonomy" id="2762292"/>
    <lineage>
        <taxon>Bacteria</taxon>
        <taxon>Pseudomonadati</taxon>
        <taxon>Pseudomonadota</taxon>
        <taxon>Betaproteobacteria</taxon>
        <taxon>Burkholderiales</taxon>
        <taxon>Oxalobacteraceae</taxon>
        <taxon>Undibacterium</taxon>
    </lineage>
</organism>
<evidence type="ECO:0000313" key="1">
    <source>
        <dbReference type="EMBL" id="MBC3919170.1"/>
    </source>
</evidence>
<keyword evidence="2" id="KW-1185">Reference proteome</keyword>
<sequence length="124" mass="12908">MASVNPQFSRDIGTRDASVVLLSWALSTANVDGLPFEMPEWADRTWQAVGSWGGATLSLQGSNDGSNWFVLSNAAGGTAATLSANGGLASIELPRYVRPNLTTPGSGATVTVSLCARRATPLRN</sequence>
<reference evidence="1 2" key="1">
    <citation type="submission" date="2020-08" db="EMBL/GenBank/DDBJ databases">
        <title>Novel species isolated from subtropical streams in China.</title>
        <authorList>
            <person name="Lu H."/>
        </authorList>
    </citation>
    <scope>NUCLEOTIDE SEQUENCE [LARGE SCALE GENOMIC DNA]</scope>
    <source>
        <strain evidence="1 2">CY18W</strain>
    </source>
</reference>
<dbReference type="EMBL" id="JACOGF010000008">
    <property type="protein sequence ID" value="MBC3919170.1"/>
    <property type="molecule type" value="Genomic_DNA"/>
</dbReference>
<dbReference type="Proteomes" id="UP000650424">
    <property type="component" value="Unassembled WGS sequence"/>
</dbReference>
<accession>A0ABR6ZUI3</accession>
<proteinExistence type="predicted"/>
<gene>
    <name evidence="1" type="ORF">H8L32_16885</name>
</gene>
<name>A0ABR6ZUI3_9BURK</name>
<protein>
    <submittedName>
        <fullName evidence="1">Uncharacterized protein</fullName>
    </submittedName>
</protein>
<comment type="caution">
    <text evidence="1">The sequence shown here is derived from an EMBL/GenBank/DDBJ whole genome shotgun (WGS) entry which is preliminary data.</text>
</comment>
<dbReference type="RefSeq" id="WP_186948433.1">
    <property type="nucleotide sequence ID" value="NZ_JACOGF010000008.1"/>
</dbReference>
<evidence type="ECO:0000313" key="2">
    <source>
        <dbReference type="Proteomes" id="UP000650424"/>
    </source>
</evidence>